<dbReference type="InterPro" id="IPR027806">
    <property type="entry name" value="HARBI1_dom"/>
</dbReference>
<keyword evidence="5" id="KW-1185">Reference proteome</keyword>
<evidence type="ECO:0000256" key="2">
    <source>
        <dbReference type="ARBA" id="ARBA00022723"/>
    </source>
</evidence>
<feature type="domain" description="DDE Tnp4" evidence="3">
    <location>
        <begin position="4"/>
        <end position="116"/>
    </location>
</feature>
<accession>A0A9Q3H4L9</accession>
<evidence type="ECO:0000313" key="5">
    <source>
        <dbReference type="Proteomes" id="UP000765509"/>
    </source>
</evidence>
<dbReference type="Pfam" id="PF13359">
    <property type="entry name" value="DDE_Tnp_4"/>
    <property type="match status" value="1"/>
</dbReference>
<reference evidence="4" key="1">
    <citation type="submission" date="2021-03" db="EMBL/GenBank/DDBJ databases">
        <title>Draft genome sequence of rust myrtle Austropuccinia psidii MF-1, a brazilian biotype.</title>
        <authorList>
            <person name="Quecine M.C."/>
            <person name="Pachon D.M.R."/>
            <person name="Bonatelli M.L."/>
            <person name="Correr F.H."/>
            <person name="Franceschini L.M."/>
            <person name="Leite T.F."/>
            <person name="Margarido G.R.A."/>
            <person name="Almeida C.A."/>
            <person name="Ferrarezi J.A."/>
            <person name="Labate C.A."/>
        </authorList>
    </citation>
    <scope>NUCLEOTIDE SEQUENCE</scope>
    <source>
        <strain evidence="4">MF-1</strain>
    </source>
</reference>
<keyword evidence="2" id="KW-0479">Metal-binding</keyword>
<gene>
    <name evidence="4" type="ORF">O181_031453</name>
</gene>
<dbReference type="AlphaFoldDB" id="A0A9Q3H4L9"/>
<organism evidence="4 5">
    <name type="scientific">Austropuccinia psidii MF-1</name>
    <dbReference type="NCBI Taxonomy" id="1389203"/>
    <lineage>
        <taxon>Eukaryota</taxon>
        <taxon>Fungi</taxon>
        <taxon>Dikarya</taxon>
        <taxon>Basidiomycota</taxon>
        <taxon>Pucciniomycotina</taxon>
        <taxon>Pucciniomycetes</taxon>
        <taxon>Pucciniales</taxon>
        <taxon>Sphaerophragmiaceae</taxon>
        <taxon>Austropuccinia</taxon>
    </lineage>
</organism>
<name>A0A9Q3H4L9_9BASI</name>
<evidence type="ECO:0000256" key="1">
    <source>
        <dbReference type="ARBA" id="ARBA00001968"/>
    </source>
</evidence>
<evidence type="ECO:0000313" key="4">
    <source>
        <dbReference type="EMBL" id="MBW0491738.1"/>
    </source>
</evidence>
<dbReference type="OrthoDB" id="2649667at2759"/>
<dbReference type="EMBL" id="AVOT02011240">
    <property type="protein sequence ID" value="MBW0491738.1"/>
    <property type="molecule type" value="Genomic_DNA"/>
</dbReference>
<protein>
    <recommendedName>
        <fullName evidence="3">DDE Tnp4 domain-containing protein</fullName>
    </recommendedName>
</protein>
<dbReference type="GO" id="GO:0046872">
    <property type="term" value="F:metal ion binding"/>
    <property type="evidence" value="ECO:0007669"/>
    <property type="project" value="UniProtKB-KW"/>
</dbReference>
<dbReference type="Proteomes" id="UP000765509">
    <property type="component" value="Unassembled WGS sequence"/>
</dbReference>
<evidence type="ECO:0000259" key="3">
    <source>
        <dbReference type="Pfam" id="PF13359"/>
    </source>
</evidence>
<sequence length="157" mass="18280">MSCWPGSCANSSLYKEMGLHVNHNFILIKVRQYLIGDSAYPLNINLIPPFKAPQANHNINKEFNYCLAQSQVFNEHTIGILKGRWASLRGMRLQLDEIAHKRYHNQWITAWCVLHNMLMQVKDSWKDLALQEQNTRPDVLIPEELDSVQESHNLIRD</sequence>
<comment type="caution">
    <text evidence="4">The sequence shown here is derived from an EMBL/GenBank/DDBJ whole genome shotgun (WGS) entry which is preliminary data.</text>
</comment>
<comment type="cofactor">
    <cofactor evidence="1">
        <name>a divalent metal cation</name>
        <dbReference type="ChEBI" id="CHEBI:60240"/>
    </cofactor>
</comment>
<proteinExistence type="predicted"/>